<dbReference type="InterPro" id="IPR009057">
    <property type="entry name" value="Homeodomain-like_sf"/>
</dbReference>
<evidence type="ECO:0000259" key="3">
    <source>
        <dbReference type="Pfam" id="PF17853"/>
    </source>
</evidence>
<organism evidence="4 5">
    <name type="scientific">Roseburia zhanii</name>
    <dbReference type="NCBI Taxonomy" id="2763064"/>
    <lineage>
        <taxon>Bacteria</taxon>
        <taxon>Bacillati</taxon>
        <taxon>Bacillota</taxon>
        <taxon>Clostridia</taxon>
        <taxon>Lachnospirales</taxon>
        <taxon>Lachnospiraceae</taxon>
        <taxon>Roseburia</taxon>
    </lineage>
</organism>
<proteinExistence type="inferred from homology"/>
<dbReference type="Pfam" id="PF13556">
    <property type="entry name" value="HTH_30"/>
    <property type="match status" value="1"/>
</dbReference>
<evidence type="ECO:0000256" key="1">
    <source>
        <dbReference type="ARBA" id="ARBA00006754"/>
    </source>
</evidence>
<name>A0A923LPM6_9FIRM</name>
<dbReference type="SUPFAM" id="SSF46689">
    <property type="entry name" value="Homeodomain-like"/>
    <property type="match status" value="1"/>
</dbReference>
<dbReference type="Pfam" id="PF17853">
    <property type="entry name" value="GGDEF_2"/>
    <property type="match status" value="1"/>
</dbReference>
<dbReference type="InterPro" id="IPR051448">
    <property type="entry name" value="CdaR-like_regulators"/>
</dbReference>
<protein>
    <submittedName>
        <fullName evidence="4">Helix-turn-helix domain-containing protein</fullName>
    </submittedName>
</protein>
<dbReference type="InterPro" id="IPR041522">
    <property type="entry name" value="CdaR_GGDEF"/>
</dbReference>
<comment type="caution">
    <text evidence="4">The sequence shown here is derived from an EMBL/GenBank/DDBJ whole genome shotgun (WGS) entry which is preliminary data.</text>
</comment>
<gene>
    <name evidence="4" type="ORF">H8S17_10340</name>
</gene>
<dbReference type="AlphaFoldDB" id="A0A923LPM6"/>
<feature type="domain" description="CdaR GGDEF-like" evidence="3">
    <location>
        <begin position="131"/>
        <end position="241"/>
    </location>
</feature>
<evidence type="ECO:0000259" key="2">
    <source>
        <dbReference type="Pfam" id="PF13556"/>
    </source>
</evidence>
<evidence type="ECO:0000313" key="5">
    <source>
        <dbReference type="Proteomes" id="UP000606720"/>
    </source>
</evidence>
<dbReference type="EMBL" id="JACOPH010000008">
    <property type="protein sequence ID" value="MBC5714603.1"/>
    <property type="molecule type" value="Genomic_DNA"/>
</dbReference>
<dbReference type="Gene3D" id="1.10.10.2840">
    <property type="entry name" value="PucR C-terminal helix-turn-helix domain"/>
    <property type="match status" value="1"/>
</dbReference>
<dbReference type="Proteomes" id="UP000606720">
    <property type="component" value="Unassembled WGS sequence"/>
</dbReference>
<keyword evidence="5" id="KW-1185">Reference proteome</keyword>
<comment type="similarity">
    <text evidence="1">Belongs to the CdaR family.</text>
</comment>
<accession>A0A923LPM6</accession>
<evidence type="ECO:0000313" key="4">
    <source>
        <dbReference type="EMBL" id="MBC5714603.1"/>
    </source>
</evidence>
<dbReference type="RefSeq" id="WP_186867249.1">
    <property type="nucleotide sequence ID" value="NZ_JACOPH010000008.1"/>
</dbReference>
<dbReference type="InterPro" id="IPR025736">
    <property type="entry name" value="PucR_C-HTH_dom"/>
</dbReference>
<dbReference type="InterPro" id="IPR042070">
    <property type="entry name" value="PucR_C-HTH_sf"/>
</dbReference>
<feature type="domain" description="PucR C-terminal helix-turn-helix" evidence="2">
    <location>
        <begin position="294"/>
        <end position="348"/>
    </location>
</feature>
<dbReference type="PANTHER" id="PTHR33744:SF15">
    <property type="entry name" value="CARBOHYDRATE DIACID REGULATOR"/>
    <property type="match status" value="1"/>
</dbReference>
<reference evidence="4" key="1">
    <citation type="submission" date="2020-08" db="EMBL/GenBank/DDBJ databases">
        <title>Genome public.</title>
        <authorList>
            <person name="Liu C."/>
            <person name="Sun Q."/>
        </authorList>
    </citation>
    <scope>NUCLEOTIDE SEQUENCE</scope>
    <source>
        <strain evidence="4">BX1005</strain>
    </source>
</reference>
<sequence length="370" mass="43103">MLSNHRIQLTLEEMKEISRIDMALYNERGKLLAATFDQREDLEAAVVNFSDSMAESQMLAGSHFFKVFVEDEVNYILLVKSSTEEAYMVGKLAVCQIRNLAEAYREQFDRNNFMQNILLGNMLVVDMYNKARKFHIEQTERVVFVIEIEGKKDANIMELVRSMFGTSTKDFITEVDEQNIIIVKDVRGLKEEEDLEQIAKVMRDNLQTEAMVRVRVGYGNRVVNLQDISRSYQEAKMAIEVGKIFYVEKETISYSRLGIGRLIYQIPMSLCEMFIKEVFGDEIPDVFTEENVVTIQKFFENNLNISETARQLFVHRNTLVYRLERLEKAIGLDIRKFEDAMTFKIAIMVLSHMSYQKGTNLMRRGRDTEE</sequence>
<dbReference type="PANTHER" id="PTHR33744">
    <property type="entry name" value="CARBOHYDRATE DIACID REGULATOR"/>
    <property type="match status" value="1"/>
</dbReference>